<gene>
    <name evidence="1" type="primary">Contig2217.g2386</name>
    <name evidence="1" type="ORF">STYLEM_8466</name>
</gene>
<sequence>MTANLGGTNIQEPLEHAIKRLFIKIDPKLLESLKTKERDALIKSPIEPIGQEKIRKIFLLTDGAVNNPGAVIDLAREWVQQVSCQRTCQSWQRLIFFC</sequence>
<evidence type="ECO:0000313" key="2">
    <source>
        <dbReference type="Proteomes" id="UP000039865"/>
    </source>
</evidence>
<protein>
    <submittedName>
        <fullName evidence="1">Uncharacterized protein</fullName>
    </submittedName>
</protein>
<evidence type="ECO:0000313" key="1">
    <source>
        <dbReference type="EMBL" id="CDW79478.1"/>
    </source>
</evidence>
<dbReference type="Proteomes" id="UP000039865">
    <property type="component" value="Unassembled WGS sequence"/>
</dbReference>
<dbReference type="EMBL" id="CCKQ01008037">
    <property type="protein sequence ID" value="CDW79478.1"/>
    <property type="molecule type" value="Genomic_DNA"/>
</dbReference>
<dbReference type="OrthoDB" id="312927at2759"/>
<organism evidence="1 2">
    <name type="scientific">Stylonychia lemnae</name>
    <name type="common">Ciliate</name>
    <dbReference type="NCBI Taxonomy" id="5949"/>
    <lineage>
        <taxon>Eukaryota</taxon>
        <taxon>Sar</taxon>
        <taxon>Alveolata</taxon>
        <taxon>Ciliophora</taxon>
        <taxon>Intramacronucleata</taxon>
        <taxon>Spirotrichea</taxon>
        <taxon>Stichotrichia</taxon>
        <taxon>Sporadotrichida</taxon>
        <taxon>Oxytrichidae</taxon>
        <taxon>Stylonychinae</taxon>
        <taxon>Stylonychia</taxon>
    </lineage>
</organism>
<accession>A0A078AEZ7</accession>
<dbReference type="InParanoid" id="A0A078AEZ7"/>
<name>A0A078AEZ7_STYLE</name>
<proteinExistence type="predicted"/>
<dbReference type="AlphaFoldDB" id="A0A078AEZ7"/>
<keyword evidence="2" id="KW-1185">Reference proteome</keyword>
<reference evidence="1 2" key="1">
    <citation type="submission" date="2014-06" db="EMBL/GenBank/DDBJ databases">
        <authorList>
            <person name="Swart Estienne"/>
        </authorList>
    </citation>
    <scope>NUCLEOTIDE SEQUENCE [LARGE SCALE GENOMIC DNA]</scope>
    <source>
        <strain evidence="1 2">130c</strain>
    </source>
</reference>